<dbReference type="SMART" id="SM00213">
    <property type="entry name" value="UBQ"/>
    <property type="match status" value="1"/>
</dbReference>
<dbReference type="SUPFAM" id="SSF54236">
    <property type="entry name" value="Ubiquitin-like"/>
    <property type="match status" value="1"/>
</dbReference>
<evidence type="ECO:0000256" key="5">
    <source>
        <dbReference type="ARBA" id="ARBA00022807"/>
    </source>
</evidence>
<dbReference type="PROSITE" id="PS00972">
    <property type="entry name" value="USP_1"/>
    <property type="match status" value="1"/>
</dbReference>
<dbReference type="AlphaFoldDB" id="A0A0J0XG04"/>
<dbReference type="GO" id="GO:0061136">
    <property type="term" value="P:regulation of proteasomal protein catabolic process"/>
    <property type="evidence" value="ECO:0007669"/>
    <property type="project" value="TreeGrafter"/>
</dbReference>
<dbReference type="CDD" id="cd02657">
    <property type="entry name" value="Peptidase_C19A"/>
    <property type="match status" value="1"/>
</dbReference>
<gene>
    <name evidence="10" type="ORF">CC85DRAFT_293508</name>
</gene>
<feature type="region of interest" description="Disordered" evidence="7">
    <location>
        <begin position="368"/>
        <end position="390"/>
    </location>
</feature>
<proteinExistence type="inferred from homology"/>
<evidence type="ECO:0000256" key="4">
    <source>
        <dbReference type="ARBA" id="ARBA00022801"/>
    </source>
</evidence>
<dbReference type="Pfam" id="PF00240">
    <property type="entry name" value="ubiquitin"/>
    <property type="match status" value="1"/>
</dbReference>
<sequence>MPPTRTPDAMNVTIKHAGKSYPIDVDVAAPATAFKQSIYEVTGVPTDRMKVMVKGILKDDADMSKLGLKPGQVINVIGTAGPLPEAPKKPVVFLEDMDDSELALSTRTPPGLVNIGNTCYLNSTLQALRAVPQLQTALEGFSAGSGPEARLALSVKNLYSGMTQTTEPVTPFALISNLRILAPQFAEQDQRGGFAQQDADEAWTQVVSALRSSLPGQNGQGSCVDDLMSIELTKTLSTPEAPEEAPSTSTEKALKLECNISINTNFLMSGIMDSLDQQIEKNSPSLGRSATYNQKTRISRLPNYLVVHLVRFYWRRDIQKKAKIMRKVKFPLQLDALDIATDELREKLAPVNAEVKQILKTRDDRAKIAKRAKGKNAPTEEKAEEQHREEEHKKVAELVETAGGVAAGTNPSGMYELCAMVTHKGASADAGHYIGWARKEGGFAPSGEEEWYKFDDDKVSGVTADKITSMDGGGEDSVAYILLYRYVAI</sequence>
<keyword evidence="5 6" id="KW-0788">Thiol protease</keyword>
<feature type="domain" description="Ubiquitin-like" evidence="8">
    <location>
        <begin position="10"/>
        <end position="77"/>
    </location>
</feature>
<dbReference type="Gene3D" id="3.10.20.90">
    <property type="entry name" value="Phosphatidylinositol 3-kinase Catalytic Subunit, Chain A, domain 1"/>
    <property type="match status" value="1"/>
</dbReference>
<protein>
    <recommendedName>
        <fullName evidence="6">Ubiquitin carboxyl-terminal hydrolase</fullName>
        <ecNumber evidence="6">3.4.19.12</ecNumber>
    </recommendedName>
</protein>
<evidence type="ECO:0000256" key="1">
    <source>
        <dbReference type="ARBA" id="ARBA00000707"/>
    </source>
</evidence>
<evidence type="ECO:0000259" key="9">
    <source>
        <dbReference type="PROSITE" id="PS50235"/>
    </source>
</evidence>
<dbReference type="GeneID" id="28985474"/>
<keyword evidence="3 6" id="KW-0833">Ubl conjugation pathway</keyword>
<dbReference type="PROSITE" id="PS50235">
    <property type="entry name" value="USP_3"/>
    <property type="match status" value="1"/>
</dbReference>
<feature type="domain" description="USP" evidence="9">
    <location>
        <begin position="110"/>
        <end position="487"/>
    </location>
</feature>
<comment type="similarity">
    <text evidence="6">Belongs to the peptidase C19 family.</text>
</comment>
<evidence type="ECO:0000259" key="8">
    <source>
        <dbReference type="PROSITE" id="PS50053"/>
    </source>
</evidence>
<dbReference type="InterPro" id="IPR001394">
    <property type="entry name" value="Peptidase_C19_UCH"/>
</dbReference>
<dbReference type="Gene3D" id="3.90.70.10">
    <property type="entry name" value="Cysteine proteinases"/>
    <property type="match status" value="1"/>
</dbReference>
<dbReference type="Proteomes" id="UP000053611">
    <property type="component" value="Unassembled WGS sequence"/>
</dbReference>
<dbReference type="GO" id="GO:0016579">
    <property type="term" value="P:protein deubiquitination"/>
    <property type="evidence" value="ECO:0007669"/>
    <property type="project" value="InterPro"/>
</dbReference>
<comment type="catalytic activity">
    <reaction evidence="1 6">
        <text>Thiol-dependent hydrolysis of ester, thioester, amide, peptide and isopeptide bonds formed by the C-terminal Gly of ubiquitin (a 76-residue protein attached to proteins as an intracellular targeting signal).</text>
        <dbReference type="EC" id="3.4.19.12"/>
    </reaction>
</comment>
<feature type="compositionally biased region" description="Basic and acidic residues" evidence="7">
    <location>
        <begin position="378"/>
        <end position="390"/>
    </location>
</feature>
<dbReference type="InterPro" id="IPR029071">
    <property type="entry name" value="Ubiquitin-like_domsf"/>
</dbReference>
<dbReference type="PANTHER" id="PTHR43982:SF1">
    <property type="entry name" value="UBIQUITIN CARBOXYL-TERMINAL HYDROLASE 14"/>
    <property type="match status" value="1"/>
</dbReference>
<dbReference type="InterPro" id="IPR038765">
    <property type="entry name" value="Papain-like_cys_pep_sf"/>
</dbReference>
<dbReference type="InterPro" id="IPR018200">
    <property type="entry name" value="USP_CS"/>
</dbReference>
<dbReference type="SUPFAM" id="SSF54001">
    <property type="entry name" value="Cysteine proteinases"/>
    <property type="match status" value="1"/>
</dbReference>
<evidence type="ECO:0000256" key="6">
    <source>
        <dbReference type="RuleBase" id="RU366025"/>
    </source>
</evidence>
<keyword evidence="2 6" id="KW-0645">Protease</keyword>
<keyword evidence="4 6" id="KW-0378">Hydrolase</keyword>
<dbReference type="InterPro" id="IPR000626">
    <property type="entry name" value="Ubiquitin-like_dom"/>
</dbReference>
<evidence type="ECO:0000256" key="2">
    <source>
        <dbReference type="ARBA" id="ARBA00022670"/>
    </source>
</evidence>
<dbReference type="GO" id="GO:0043161">
    <property type="term" value="P:proteasome-mediated ubiquitin-dependent protein catabolic process"/>
    <property type="evidence" value="ECO:0007669"/>
    <property type="project" value="InterPro"/>
</dbReference>
<dbReference type="EMBL" id="KQ087244">
    <property type="protein sequence ID" value="KLT39995.1"/>
    <property type="molecule type" value="Genomic_DNA"/>
</dbReference>
<dbReference type="EC" id="3.4.19.12" evidence="6"/>
<dbReference type="PROSITE" id="PS50053">
    <property type="entry name" value="UBIQUITIN_2"/>
    <property type="match status" value="1"/>
</dbReference>
<keyword evidence="11" id="KW-1185">Reference proteome</keyword>
<evidence type="ECO:0000256" key="3">
    <source>
        <dbReference type="ARBA" id="ARBA00022786"/>
    </source>
</evidence>
<dbReference type="InterPro" id="IPR028889">
    <property type="entry name" value="USP"/>
</dbReference>
<evidence type="ECO:0000256" key="7">
    <source>
        <dbReference type="SAM" id="MobiDB-lite"/>
    </source>
</evidence>
<dbReference type="GO" id="GO:0070628">
    <property type="term" value="F:proteasome binding"/>
    <property type="evidence" value="ECO:0007669"/>
    <property type="project" value="TreeGrafter"/>
</dbReference>
<evidence type="ECO:0000313" key="10">
    <source>
        <dbReference type="EMBL" id="KLT39995.1"/>
    </source>
</evidence>
<organism evidence="10 11">
    <name type="scientific">Cutaneotrichosporon oleaginosum</name>
    <dbReference type="NCBI Taxonomy" id="879819"/>
    <lineage>
        <taxon>Eukaryota</taxon>
        <taxon>Fungi</taxon>
        <taxon>Dikarya</taxon>
        <taxon>Basidiomycota</taxon>
        <taxon>Agaricomycotina</taxon>
        <taxon>Tremellomycetes</taxon>
        <taxon>Trichosporonales</taxon>
        <taxon>Trichosporonaceae</taxon>
        <taxon>Cutaneotrichosporon</taxon>
    </lineage>
</organism>
<dbReference type="PROSITE" id="PS00973">
    <property type="entry name" value="USP_2"/>
    <property type="match status" value="1"/>
</dbReference>
<dbReference type="STRING" id="879819.A0A0J0XG04"/>
<dbReference type="OrthoDB" id="333239at2759"/>
<reference evidence="10 11" key="1">
    <citation type="submission" date="2015-03" db="EMBL/GenBank/DDBJ databases">
        <title>Genomics and transcriptomics of the oil-accumulating basidiomycete yeast T. oleaginosus allow insights into substrate utilization and the diverse evolutionary trajectories of mating systems in fungi.</title>
        <authorList>
            <consortium name="DOE Joint Genome Institute"/>
            <person name="Kourist R."/>
            <person name="Kracht O."/>
            <person name="Bracharz F."/>
            <person name="Lipzen A."/>
            <person name="Nolan M."/>
            <person name="Ohm R."/>
            <person name="Grigoriev I."/>
            <person name="Sun S."/>
            <person name="Heitman J."/>
            <person name="Bruck T."/>
            <person name="Nowrousian M."/>
        </authorList>
    </citation>
    <scope>NUCLEOTIDE SEQUENCE [LARGE SCALE GENOMIC DNA]</scope>
    <source>
        <strain evidence="10 11">IBC0246</strain>
    </source>
</reference>
<evidence type="ECO:0000313" key="11">
    <source>
        <dbReference type="Proteomes" id="UP000053611"/>
    </source>
</evidence>
<dbReference type="InterPro" id="IPR044635">
    <property type="entry name" value="UBP14-like"/>
</dbReference>
<name>A0A0J0XG04_9TREE</name>
<accession>A0A0J0XG04</accession>
<dbReference type="PANTHER" id="PTHR43982">
    <property type="entry name" value="UBIQUITIN CARBOXYL-TERMINAL HYDROLASE"/>
    <property type="match status" value="1"/>
</dbReference>
<dbReference type="GO" id="GO:0004843">
    <property type="term" value="F:cysteine-type deubiquitinase activity"/>
    <property type="evidence" value="ECO:0007669"/>
    <property type="project" value="UniProtKB-UniRule"/>
</dbReference>
<dbReference type="Pfam" id="PF00443">
    <property type="entry name" value="UCH"/>
    <property type="match status" value="1"/>
</dbReference>